<sequence length="128" mass="14918">MKLTEIYNPKLPIILLSLRSEYARKIILGEQTVEHRKRFLHTECQAIIYSSGEDKSISLFLNLGKPRTVEDGYEMSIISHTELANEISLDTVQRNFPKFKVPRSYIYLDKPDKADLLNYFLQQQVKAL</sequence>
<keyword evidence="2" id="KW-1185">Reference proteome</keyword>
<gene>
    <name evidence="1" type="ORF">BTM29_07700</name>
</gene>
<reference evidence="2" key="1">
    <citation type="submission" date="2016-12" db="EMBL/GenBank/DDBJ databases">
        <authorList>
            <person name="Jung M.Y."/>
            <person name="Lee S.H."/>
        </authorList>
    </citation>
    <scope>NUCLEOTIDE SEQUENCE [LARGE SCALE GENOMIC DNA]</scope>
    <source>
        <strain evidence="2">WiKim39</strain>
    </source>
</reference>
<dbReference type="KEGG" id="lalw:BTM29_07700"/>
<dbReference type="EMBL" id="CP019323">
    <property type="protein sequence ID" value="APX72439.1"/>
    <property type="molecule type" value="Genomic_DNA"/>
</dbReference>
<dbReference type="InterPro" id="IPR015947">
    <property type="entry name" value="PUA-like_sf"/>
</dbReference>
<dbReference type="OrthoDB" id="2325229at2"/>
<dbReference type="AlphaFoldDB" id="A0A1P8Q3Q8"/>
<name>A0A1P8Q3Q8_9LACO</name>
<evidence type="ECO:0008006" key="3">
    <source>
        <dbReference type="Google" id="ProtNLM"/>
    </source>
</evidence>
<dbReference type="RefSeq" id="WP_076615701.1">
    <property type="nucleotide sequence ID" value="NZ_CP019323.1"/>
</dbReference>
<dbReference type="STRING" id="1847728.BTM29_07700"/>
<accession>A0A1P8Q3Q8</accession>
<proteinExistence type="predicted"/>
<dbReference type="SUPFAM" id="SSF88697">
    <property type="entry name" value="PUA domain-like"/>
    <property type="match status" value="1"/>
</dbReference>
<evidence type="ECO:0000313" key="1">
    <source>
        <dbReference type="EMBL" id="APX72439.1"/>
    </source>
</evidence>
<dbReference type="Proteomes" id="UP000187499">
    <property type="component" value="Chromosome"/>
</dbReference>
<evidence type="ECO:0000313" key="2">
    <source>
        <dbReference type="Proteomes" id="UP000187499"/>
    </source>
</evidence>
<organism evidence="1 2">
    <name type="scientific">Companilactobacillus allii</name>
    <dbReference type="NCBI Taxonomy" id="1847728"/>
    <lineage>
        <taxon>Bacteria</taxon>
        <taxon>Bacillati</taxon>
        <taxon>Bacillota</taxon>
        <taxon>Bacilli</taxon>
        <taxon>Lactobacillales</taxon>
        <taxon>Lactobacillaceae</taxon>
        <taxon>Companilactobacillus</taxon>
    </lineage>
</organism>
<protein>
    <recommendedName>
        <fullName evidence="3">ASCH domain-containing protein</fullName>
    </recommendedName>
</protein>